<dbReference type="EMBL" id="CSBK01000217">
    <property type="protein sequence ID" value="COX10913.1"/>
    <property type="molecule type" value="Genomic_DNA"/>
</dbReference>
<dbReference type="Proteomes" id="UP000039021">
    <property type="component" value="Unassembled WGS sequence"/>
</dbReference>
<dbReference type="Proteomes" id="UP000038802">
    <property type="component" value="Unassembled WGS sequence"/>
</dbReference>
<dbReference type="AlphaFoldDB" id="A0A0U0QN57"/>
<proteinExistence type="predicted"/>
<evidence type="ECO:0000313" key="3">
    <source>
        <dbReference type="EMBL" id="COX10913.1"/>
    </source>
</evidence>
<feature type="region of interest" description="Disordered" evidence="1">
    <location>
        <begin position="1"/>
        <end position="26"/>
    </location>
</feature>
<dbReference type="EMBL" id="CSAE01000032">
    <property type="protein sequence ID" value="COV10540.1"/>
    <property type="molecule type" value="Genomic_DNA"/>
</dbReference>
<reference evidence="3" key="1">
    <citation type="submission" date="2015-03" db="EMBL/GenBank/DDBJ databases">
        <authorList>
            <consortium name="Pathogen Informatics"/>
            <person name="Murphy D."/>
        </authorList>
    </citation>
    <scope>NUCLEOTIDE SEQUENCE</scope>
    <source>
        <strain evidence="3">N09902308</strain>
    </source>
</reference>
<reference evidence="2" key="3">
    <citation type="submission" date="2015-03" db="EMBL/GenBank/DDBJ databases">
        <authorList>
            <person name="Murphy D."/>
        </authorList>
    </citation>
    <scope>NUCLEOTIDE SEQUENCE [LARGE SCALE GENOMIC DNA]</scope>
    <source>
        <strain evidence="2">K00500041</strain>
    </source>
</reference>
<evidence type="ECO:0000256" key="1">
    <source>
        <dbReference type="SAM" id="MobiDB-lite"/>
    </source>
</evidence>
<name>A0A0U0QN57_MYCTX</name>
<accession>A0A0U0QN57</accession>
<evidence type="ECO:0000313" key="2">
    <source>
        <dbReference type="EMBL" id="COV10540.1"/>
    </source>
</evidence>
<evidence type="ECO:0000313" key="5">
    <source>
        <dbReference type="Proteomes" id="UP000039021"/>
    </source>
</evidence>
<sequence length="72" mass="7701">MLRSMSEISVVPAGNAMPPSASRQSSICSRPLRTLSSCREPSFITAVYTPTLIVRMRRGPALVGPECATGLH</sequence>
<gene>
    <name evidence="2" type="ORF">ERS007703_00537</name>
    <name evidence="3" type="ORF">ERS007739_00694</name>
</gene>
<reference evidence="4 5" key="2">
    <citation type="submission" date="2015-03" db="EMBL/GenBank/DDBJ databases">
        <authorList>
            <consortium name="Pathogen Informatics"/>
        </authorList>
    </citation>
    <scope>NUCLEOTIDE SEQUENCE [LARGE SCALE GENOMIC DNA]</scope>
    <source>
        <strain evidence="4">K00500041</strain>
        <strain evidence="5">N09902308</strain>
    </source>
</reference>
<evidence type="ECO:0000313" key="4">
    <source>
        <dbReference type="Proteomes" id="UP000038802"/>
    </source>
</evidence>
<protein>
    <submittedName>
        <fullName evidence="2">Uncharacterized protein</fullName>
    </submittedName>
</protein>
<organism evidence="2 4">
    <name type="scientific">Mycobacterium tuberculosis</name>
    <dbReference type="NCBI Taxonomy" id="1773"/>
    <lineage>
        <taxon>Bacteria</taxon>
        <taxon>Bacillati</taxon>
        <taxon>Actinomycetota</taxon>
        <taxon>Actinomycetes</taxon>
        <taxon>Mycobacteriales</taxon>
        <taxon>Mycobacteriaceae</taxon>
        <taxon>Mycobacterium</taxon>
        <taxon>Mycobacterium tuberculosis complex</taxon>
    </lineage>
</organism>